<name>A0ABV8DSY4_9NOCA</name>
<dbReference type="GO" id="GO:0016491">
    <property type="term" value="F:oxidoreductase activity"/>
    <property type="evidence" value="ECO:0007669"/>
    <property type="project" value="UniProtKB-KW"/>
</dbReference>
<organism evidence="3 4">
    <name type="scientific">Nocardia jiangsuensis</name>
    <dbReference type="NCBI Taxonomy" id="1691563"/>
    <lineage>
        <taxon>Bacteria</taxon>
        <taxon>Bacillati</taxon>
        <taxon>Actinomycetota</taxon>
        <taxon>Actinomycetes</taxon>
        <taxon>Mycobacteriales</taxon>
        <taxon>Nocardiaceae</taxon>
        <taxon>Nocardia</taxon>
    </lineage>
</organism>
<evidence type="ECO:0000256" key="1">
    <source>
        <dbReference type="ARBA" id="ARBA00023002"/>
    </source>
</evidence>
<dbReference type="InterPro" id="IPR050564">
    <property type="entry name" value="F420-G6PD/mer"/>
</dbReference>
<dbReference type="Pfam" id="PF00296">
    <property type="entry name" value="Bac_luciferase"/>
    <property type="match status" value="1"/>
</dbReference>
<dbReference type="EMBL" id="JBHSAX010000013">
    <property type="protein sequence ID" value="MFC3962844.1"/>
    <property type="molecule type" value="Genomic_DNA"/>
</dbReference>
<comment type="caution">
    <text evidence="3">The sequence shown here is derived from an EMBL/GenBank/DDBJ whole genome shotgun (WGS) entry which is preliminary data.</text>
</comment>
<proteinExistence type="predicted"/>
<gene>
    <name evidence="3" type="ORF">ACFO0B_12695</name>
</gene>
<dbReference type="PANTHER" id="PTHR43244">
    <property type="match status" value="1"/>
</dbReference>
<dbReference type="PANTHER" id="PTHR43244:SF1">
    <property type="entry name" value="5,10-METHYLENETETRAHYDROMETHANOPTERIN REDUCTASE"/>
    <property type="match status" value="1"/>
</dbReference>
<dbReference type="EC" id="1.-.-.-" evidence="3"/>
<keyword evidence="1 3" id="KW-0560">Oxidoreductase</keyword>
<evidence type="ECO:0000313" key="3">
    <source>
        <dbReference type="EMBL" id="MFC3962844.1"/>
    </source>
</evidence>
<dbReference type="CDD" id="cd01097">
    <property type="entry name" value="Tetrahydromethanopterin_reductase"/>
    <property type="match status" value="1"/>
</dbReference>
<dbReference type="NCBIfam" id="TIGR03557">
    <property type="entry name" value="F420_G6P_family"/>
    <property type="match status" value="1"/>
</dbReference>
<dbReference type="RefSeq" id="WP_378612603.1">
    <property type="nucleotide sequence ID" value="NZ_JBHSAX010000013.1"/>
</dbReference>
<protein>
    <submittedName>
        <fullName evidence="3">TIGR03557 family F420-dependent LLM class oxidoreductase</fullName>
        <ecNumber evidence="3">1.-.-.-</ecNumber>
    </submittedName>
</protein>
<reference evidence="4" key="1">
    <citation type="journal article" date="2019" name="Int. J. Syst. Evol. Microbiol.">
        <title>The Global Catalogue of Microorganisms (GCM) 10K type strain sequencing project: providing services to taxonomists for standard genome sequencing and annotation.</title>
        <authorList>
            <consortium name="The Broad Institute Genomics Platform"/>
            <consortium name="The Broad Institute Genome Sequencing Center for Infectious Disease"/>
            <person name="Wu L."/>
            <person name="Ma J."/>
        </authorList>
    </citation>
    <scope>NUCLEOTIDE SEQUENCE [LARGE SCALE GENOMIC DNA]</scope>
    <source>
        <strain evidence="4">CGMCC 4.7330</strain>
    </source>
</reference>
<dbReference type="Proteomes" id="UP001595696">
    <property type="component" value="Unassembled WGS sequence"/>
</dbReference>
<feature type="domain" description="Luciferase-like" evidence="2">
    <location>
        <begin position="11"/>
        <end position="290"/>
    </location>
</feature>
<dbReference type="Gene3D" id="3.20.20.30">
    <property type="entry name" value="Luciferase-like domain"/>
    <property type="match status" value="1"/>
</dbReference>
<keyword evidence="4" id="KW-1185">Reference proteome</keyword>
<dbReference type="InterPro" id="IPR019945">
    <property type="entry name" value="F420_G6P_DH-rel"/>
</dbReference>
<evidence type="ECO:0000313" key="4">
    <source>
        <dbReference type="Proteomes" id="UP001595696"/>
    </source>
</evidence>
<accession>A0ABV8DSY4</accession>
<dbReference type="InterPro" id="IPR036661">
    <property type="entry name" value="Luciferase-like_sf"/>
</dbReference>
<dbReference type="InterPro" id="IPR011251">
    <property type="entry name" value="Luciferase-like_dom"/>
</dbReference>
<evidence type="ECO:0000259" key="2">
    <source>
        <dbReference type="Pfam" id="PF00296"/>
    </source>
</evidence>
<sequence>MRIGYKLVAEAYGPKELIRQAVAAERAGFDFIEISDHFHPWLDNQGHSPFAWTVLGAIAARTERAGLVTGVTCPIIRYHPAIVAQAAATLALVSDGRFTFGVGSGERLNEHVVGREFPPVQTRHAMFREALEIIRLLWQGGYRSYEGKYLQLSDARIFDLPEELPPLVVAAGGPEAARLAGELGDGLFATDPDADLVAAFAEAGGSGPHYAEVPLAWAPDEDTAARAALATARWAVTGWKVMSELPNPVNFAAATETVRVDDIKQNFTCGSDPGRIVEAARPFAEAGFDHLVLLNAGPDPDGFLDFYAGELDRPLRALGV</sequence>
<dbReference type="SUPFAM" id="SSF51679">
    <property type="entry name" value="Bacterial luciferase-like"/>
    <property type="match status" value="1"/>
</dbReference>